<evidence type="ECO:0000256" key="6">
    <source>
        <dbReference type="ARBA" id="ARBA00022900"/>
    </source>
</evidence>
<feature type="chain" id="PRO_5044012039" description="Alpha-2-macroglobulin" evidence="9">
    <location>
        <begin position="22"/>
        <end position="1464"/>
    </location>
</feature>
<dbReference type="Pfam" id="PF07677">
    <property type="entry name" value="A2M_recep"/>
    <property type="match status" value="1"/>
</dbReference>
<evidence type="ECO:0000256" key="5">
    <source>
        <dbReference type="ARBA" id="ARBA00022729"/>
    </source>
</evidence>
<accession>A0AAV6ZVV6</accession>
<dbReference type="InterPro" id="IPR014756">
    <property type="entry name" value="Ig_E-set"/>
</dbReference>
<comment type="caution">
    <text evidence="13">The sequence shown here is derived from an EMBL/GenBank/DDBJ whole genome shotgun (WGS) entry which is preliminary data.</text>
</comment>
<feature type="domain" description="Alpha-2-macroglobulin bait region" evidence="10">
    <location>
        <begin position="454"/>
        <end position="605"/>
    </location>
</feature>
<dbReference type="Pfam" id="PF01835">
    <property type="entry name" value="MG2"/>
    <property type="match status" value="1"/>
</dbReference>
<evidence type="ECO:0000256" key="1">
    <source>
        <dbReference type="ARBA" id="ARBA00004613"/>
    </source>
</evidence>
<evidence type="ECO:0000313" key="13">
    <source>
        <dbReference type="EMBL" id="KAG8551450.1"/>
    </source>
</evidence>
<dbReference type="Gene3D" id="2.20.130.20">
    <property type="match status" value="1"/>
</dbReference>
<evidence type="ECO:0000256" key="4">
    <source>
        <dbReference type="ARBA" id="ARBA00022690"/>
    </source>
</evidence>
<feature type="domain" description="Alpha-macroglobulin receptor-binding" evidence="12">
    <location>
        <begin position="1371"/>
        <end position="1458"/>
    </location>
</feature>
<dbReference type="InterPro" id="IPR011626">
    <property type="entry name" value="Alpha-macroglobulin_TED"/>
</dbReference>
<dbReference type="InterPro" id="IPR036595">
    <property type="entry name" value="A-macroglobulin_rcpt-bd_sf"/>
</dbReference>
<evidence type="ECO:0000256" key="3">
    <source>
        <dbReference type="ARBA" id="ARBA00022525"/>
    </source>
</evidence>
<dbReference type="Pfam" id="PF17791">
    <property type="entry name" value="MG3"/>
    <property type="match status" value="1"/>
</dbReference>
<dbReference type="EMBL" id="WNYA01000011">
    <property type="protein sequence ID" value="KAG8551450.1"/>
    <property type="molecule type" value="Genomic_DNA"/>
</dbReference>
<dbReference type="InterPro" id="IPR008964">
    <property type="entry name" value="Invasin/intimin_cell_adhesion"/>
</dbReference>
<dbReference type="Pfam" id="PF07703">
    <property type="entry name" value="A2M_BRD"/>
    <property type="match status" value="1"/>
</dbReference>
<evidence type="ECO:0000256" key="2">
    <source>
        <dbReference type="ARBA" id="ARBA00010952"/>
    </source>
</evidence>
<dbReference type="Gene3D" id="6.20.50.160">
    <property type="match status" value="1"/>
</dbReference>
<sequence length="1464" mass="162680">MSPSWIYVALILLQASAITEAKLRYALIFPSILHSNRPNDICFHLEDVQDNCNVMITLTVGRKTTTLLQILYKERSSFSCISFQIPNELDMDHQMGTLFLSIQTADELIHESRKVNIKKKRDLAAQLLIQTDKPLYKPGQTVKFRIVSIDGNFQPGKTEIPFVEIQDPARNRIAQFLNISLTQGIADLSFLLSSEPQLGTYSIRIQNYLHSFRVEEYVLPKFEVIVELPNVVLKNRQTFPVKICGRYTYGKPVQGTFKGNLCQKSVSMFSMFPNAGSPGTCVPINGKLDHLGCSKNTISYSSFQLPSQVFGGASLKLEGTFTITEEGTGIELSATAETSISDGYTVSFVDPRSTYKPGLPYSITLQVLDSKKWPVSGEEVLVTCEGGNSPFKQTLVTDDHGRALFTVENTTDLTEHIVIKATTSKERSQYAGILNPVDAYVMVFPLYSSSKSFLNLKSLGKDNSCGSQQEIHVQYIIKHAALEKDTKQLDLYYLVTSKGHIQLSGSQEIAVNKRDIDLQGELSFAFSLNFTDSPSIHVLAYIFLPSGELVADNLKIKVKRCFRNKVSVGFSPGEVLPGSDVSLRLQATPGSLCGVRVVDKSVILMDPSNELTADKVYDLFDLESLSPFGLGMSMSMDSELVPCANGPPGAYAYSHFSFSHMDEEIYKLFTDLQLKIITSAEVKKPVPCGDSIVRGGIAGGAPYMPIAAPAAGVGGTLNSIRSFPGLGNAIPYSPERVEVIRKYFPETWIWELTPIGNQGVTELHQVAPDTITDWAAGVICMGPDGLGISPSIPLRVFKPFFVELALPYSVIREETFILKASVFNYLKECIKIQTTLLPSPEVELVSCPECQYRSCLCADESKTFYWNVKAATIGEVNITVRTEAVDSPDLCNNEIPLVPKEGNVDTIMKPLIVKPGGVLVEKSHNSMICMRVGQENSTAETISLKLPGNILKDSERASMTVVGDMMGTTLEHLDHLLAMPYGCGEQNMVLFAPNIFVLQYLEKTKQLSSEIKRKATTFLKSGYQRQLTYKHSDGSYSAYGKSDLEGNTWLTAFVVKSFSKSRPYISIDEVQLNTSYTWLARNRYYTGCFRNVGKLFQSSMKGGVEDDVSLSTFVTIALLEAGISPQDPLVRDSVLCLQQLALNVNNMYTQALLAYAFTLYGDTYYRNILLNRLEQKAVRRDGQLYWQPKPKPLSDEPFWQRASSTEVELTSYVLLALLSAPTKNLRDGAQIVNWLSRQQNAYGGFSSTQDTIVALQALALYAEATFSDKGEATVTVTSAKGFRKQFHVNNDNRLLLQRTSLPEIPGDYTVAASGNSCVYVQALLRYNVPPQRNEATFMIRLDVRPIQCARGLPKKLQLNIFVAYTGLRLKSNMALIEVKMLSGFFPLKSSIEQLKAFRVIQRAEEEEDRLTLYLDELGHLITSFAVLVEQEFPVVNLKPAAVKIYDYYESDELAIAEYNSPCTW</sequence>
<dbReference type="Pfam" id="PF00207">
    <property type="entry name" value="A2M"/>
    <property type="match status" value="1"/>
</dbReference>
<evidence type="ECO:0000256" key="8">
    <source>
        <dbReference type="ARBA" id="ARBA00023180"/>
    </source>
</evidence>
<dbReference type="SMART" id="SM01360">
    <property type="entry name" value="A2M"/>
    <property type="match status" value="1"/>
</dbReference>
<dbReference type="PANTHER" id="PTHR11412">
    <property type="entry name" value="MACROGLOBULIN / COMPLEMENT"/>
    <property type="match status" value="1"/>
</dbReference>
<dbReference type="SUPFAM" id="SSF49410">
    <property type="entry name" value="Alpha-macroglobulin receptor domain"/>
    <property type="match status" value="1"/>
</dbReference>
<comment type="similarity">
    <text evidence="2">Belongs to the protease inhibitor I39 (alpha-2-macroglobulin) family.</text>
</comment>
<evidence type="ECO:0000256" key="7">
    <source>
        <dbReference type="ARBA" id="ARBA00023157"/>
    </source>
</evidence>
<dbReference type="Gene3D" id="2.60.40.690">
    <property type="entry name" value="Alpha-macroglobulin, receptor-binding domain"/>
    <property type="match status" value="1"/>
</dbReference>
<dbReference type="InterPro" id="IPR011625">
    <property type="entry name" value="A2M_N_BRD"/>
</dbReference>
<dbReference type="InterPro" id="IPR041555">
    <property type="entry name" value="MG3"/>
</dbReference>
<evidence type="ECO:0008006" key="15">
    <source>
        <dbReference type="Google" id="ProtNLM"/>
    </source>
</evidence>
<comment type="subcellular location">
    <subcellularLocation>
        <location evidence="1">Secreted</location>
    </subcellularLocation>
</comment>
<evidence type="ECO:0000259" key="11">
    <source>
        <dbReference type="SMART" id="SM01360"/>
    </source>
</evidence>
<dbReference type="InterPro" id="IPR040839">
    <property type="entry name" value="MG4"/>
</dbReference>
<evidence type="ECO:0000313" key="14">
    <source>
        <dbReference type="Proteomes" id="UP000824782"/>
    </source>
</evidence>
<keyword evidence="3" id="KW-0964">Secreted</keyword>
<evidence type="ECO:0000259" key="12">
    <source>
        <dbReference type="SMART" id="SM01361"/>
    </source>
</evidence>
<keyword evidence="8" id="KW-0325">Glycoprotein</keyword>
<dbReference type="FunFam" id="2.60.40.1930:FF:000001">
    <property type="entry name" value="CD109 isoform 3"/>
    <property type="match status" value="1"/>
</dbReference>
<dbReference type="Gene3D" id="2.60.40.1940">
    <property type="match status" value="1"/>
</dbReference>
<proteinExistence type="inferred from homology"/>
<keyword evidence="14" id="KW-1185">Reference proteome</keyword>
<dbReference type="InterPro" id="IPR050473">
    <property type="entry name" value="A2M/Complement_sys"/>
</dbReference>
<dbReference type="PANTHER" id="PTHR11412:SF182">
    <property type="entry name" value="ALPHA-2-MACROGLOBULIN-LIKE PROTEIN 1"/>
    <property type="match status" value="1"/>
</dbReference>
<keyword evidence="6" id="KW-0722">Serine protease inhibitor</keyword>
<dbReference type="InterPro" id="IPR009048">
    <property type="entry name" value="A-macroglobulin_rcpt-bd"/>
</dbReference>
<dbReference type="SMART" id="SM01419">
    <property type="entry name" value="Thiol-ester_cl"/>
    <property type="match status" value="1"/>
</dbReference>
<dbReference type="SUPFAM" id="SSF81296">
    <property type="entry name" value="E set domains"/>
    <property type="match status" value="1"/>
</dbReference>
<dbReference type="Gene3D" id="2.60.120.1540">
    <property type="match status" value="1"/>
</dbReference>
<gene>
    <name evidence="13" type="ORF">GDO81_004116</name>
</gene>
<dbReference type="Gene3D" id="2.60.40.10">
    <property type="entry name" value="Immunoglobulins"/>
    <property type="match status" value="2"/>
</dbReference>
<dbReference type="InterPro" id="IPR013783">
    <property type="entry name" value="Ig-like_fold"/>
</dbReference>
<dbReference type="InterPro" id="IPR001599">
    <property type="entry name" value="Macroglobln_a2"/>
</dbReference>
<reference evidence="13" key="1">
    <citation type="thesis" date="2020" institute="ProQuest LLC" country="789 East Eisenhower Parkway, Ann Arbor, MI, USA">
        <title>Comparative Genomics and Chromosome Evolution.</title>
        <authorList>
            <person name="Mudd A.B."/>
        </authorList>
    </citation>
    <scope>NUCLEOTIDE SEQUENCE</scope>
    <source>
        <strain evidence="13">237g6f4</strain>
        <tissue evidence="13">Blood</tissue>
    </source>
</reference>
<dbReference type="SMART" id="SM01359">
    <property type="entry name" value="A2M_N_2"/>
    <property type="match status" value="1"/>
</dbReference>
<protein>
    <recommendedName>
        <fullName evidence="15">Alpha-2-macroglobulin</fullName>
    </recommendedName>
</protein>
<dbReference type="InterPro" id="IPR008930">
    <property type="entry name" value="Terpenoid_cyclase/PrenylTrfase"/>
</dbReference>
<evidence type="ECO:0000259" key="10">
    <source>
        <dbReference type="SMART" id="SM01359"/>
    </source>
</evidence>
<feature type="domain" description="Alpha-2-macroglobulin" evidence="11">
    <location>
        <begin position="747"/>
        <end position="836"/>
    </location>
</feature>
<dbReference type="Gene3D" id="1.50.10.20">
    <property type="match status" value="1"/>
</dbReference>
<dbReference type="InterPro" id="IPR019742">
    <property type="entry name" value="MacrogloblnA2_CS"/>
</dbReference>
<dbReference type="Proteomes" id="UP000824782">
    <property type="component" value="Unassembled WGS sequence"/>
</dbReference>
<dbReference type="Gene3D" id="2.60.40.1930">
    <property type="match status" value="2"/>
</dbReference>
<evidence type="ECO:0000256" key="9">
    <source>
        <dbReference type="SAM" id="SignalP"/>
    </source>
</evidence>
<organism evidence="13 14">
    <name type="scientific">Engystomops pustulosus</name>
    <name type="common">Tungara frog</name>
    <name type="synonym">Physalaemus pustulosus</name>
    <dbReference type="NCBI Taxonomy" id="76066"/>
    <lineage>
        <taxon>Eukaryota</taxon>
        <taxon>Metazoa</taxon>
        <taxon>Chordata</taxon>
        <taxon>Craniata</taxon>
        <taxon>Vertebrata</taxon>
        <taxon>Euteleostomi</taxon>
        <taxon>Amphibia</taxon>
        <taxon>Batrachia</taxon>
        <taxon>Anura</taxon>
        <taxon>Neobatrachia</taxon>
        <taxon>Hyloidea</taxon>
        <taxon>Leptodactylidae</taxon>
        <taxon>Leiuperinae</taxon>
        <taxon>Engystomops</taxon>
    </lineage>
</organism>
<dbReference type="GO" id="GO:0005615">
    <property type="term" value="C:extracellular space"/>
    <property type="evidence" value="ECO:0007669"/>
    <property type="project" value="InterPro"/>
</dbReference>
<dbReference type="InterPro" id="IPR041813">
    <property type="entry name" value="A2M_TED"/>
</dbReference>
<dbReference type="Pfam" id="PF07678">
    <property type="entry name" value="TED_complement"/>
    <property type="match status" value="1"/>
</dbReference>
<feature type="signal peptide" evidence="9">
    <location>
        <begin position="1"/>
        <end position="21"/>
    </location>
</feature>
<dbReference type="Pfam" id="PF17789">
    <property type="entry name" value="MG4"/>
    <property type="match status" value="1"/>
</dbReference>
<keyword evidence="7" id="KW-1015">Disulfide bond</keyword>
<dbReference type="PROSITE" id="PS00477">
    <property type="entry name" value="ALPHA_2_MACROGLOBULIN"/>
    <property type="match status" value="1"/>
</dbReference>
<dbReference type="SUPFAM" id="SSF48239">
    <property type="entry name" value="Terpenoid cyclases/Protein prenyltransferases"/>
    <property type="match status" value="1"/>
</dbReference>
<dbReference type="GO" id="GO:0004867">
    <property type="term" value="F:serine-type endopeptidase inhibitor activity"/>
    <property type="evidence" value="ECO:0007669"/>
    <property type="project" value="UniProtKB-KW"/>
</dbReference>
<name>A0AAV6ZVV6_ENGPU</name>
<dbReference type="SMART" id="SM01361">
    <property type="entry name" value="A2M_recep"/>
    <property type="match status" value="1"/>
</dbReference>
<dbReference type="CDD" id="cd02897">
    <property type="entry name" value="A2M_2"/>
    <property type="match status" value="1"/>
</dbReference>
<keyword evidence="4" id="KW-0646">Protease inhibitor</keyword>
<dbReference type="InterPro" id="IPR047565">
    <property type="entry name" value="Alpha-macroglob_thiol-ester_cl"/>
</dbReference>
<keyword evidence="5 9" id="KW-0732">Signal</keyword>
<dbReference type="FunFam" id="1.50.10.20:FF:000001">
    <property type="entry name" value="CD109 isoform 1"/>
    <property type="match status" value="1"/>
</dbReference>
<dbReference type="InterPro" id="IPR002890">
    <property type="entry name" value="MG2"/>
</dbReference>
<dbReference type="SUPFAM" id="SSF49373">
    <property type="entry name" value="Invasin/intimin cell-adhesion fragments"/>
    <property type="match status" value="1"/>
</dbReference>